<dbReference type="OrthoDB" id="9810445at2"/>
<dbReference type="GO" id="GO:0004222">
    <property type="term" value="F:metalloendopeptidase activity"/>
    <property type="evidence" value="ECO:0007669"/>
    <property type="project" value="InterPro"/>
</dbReference>
<name>A0A2U8FUU5_9BURK</name>
<dbReference type="InterPro" id="IPR051156">
    <property type="entry name" value="Mito/Outer_Membr_Metalloprot"/>
</dbReference>
<comment type="similarity">
    <text evidence="6">Belongs to the peptidase M48 family.</text>
</comment>
<evidence type="ECO:0000313" key="9">
    <source>
        <dbReference type="EMBL" id="AWI54823.1"/>
    </source>
</evidence>
<keyword evidence="5 6" id="KW-0482">Metalloprotease</keyword>
<keyword evidence="10" id="KW-1185">Reference proteome</keyword>
<organism evidence="9 10">
    <name type="scientific">Aquabacterium olei</name>
    <dbReference type="NCBI Taxonomy" id="1296669"/>
    <lineage>
        <taxon>Bacteria</taxon>
        <taxon>Pseudomonadati</taxon>
        <taxon>Pseudomonadota</taxon>
        <taxon>Betaproteobacteria</taxon>
        <taxon>Burkholderiales</taxon>
        <taxon>Aquabacterium</taxon>
    </lineage>
</organism>
<evidence type="ECO:0000256" key="7">
    <source>
        <dbReference type="SAM" id="SignalP"/>
    </source>
</evidence>
<keyword evidence="3 6" id="KW-0378">Hydrolase</keyword>
<keyword evidence="2" id="KW-0479">Metal-binding</keyword>
<dbReference type="RefSeq" id="WP_109037878.1">
    <property type="nucleotide sequence ID" value="NZ_CP029210.1"/>
</dbReference>
<dbReference type="Gene3D" id="3.30.2010.10">
    <property type="entry name" value="Metalloproteases ('zincins'), catalytic domain"/>
    <property type="match status" value="1"/>
</dbReference>
<proteinExistence type="inferred from homology"/>
<dbReference type="GO" id="GO:0051603">
    <property type="term" value="P:proteolysis involved in protein catabolic process"/>
    <property type="evidence" value="ECO:0007669"/>
    <property type="project" value="TreeGrafter"/>
</dbReference>
<evidence type="ECO:0000256" key="4">
    <source>
        <dbReference type="ARBA" id="ARBA00022833"/>
    </source>
</evidence>
<evidence type="ECO:0000313" key="10">
    <source>
        <dbReference type="Proteomes" id="UP000244892"/>
    </source>
</evidence>
<feature type="signal peptide" evidence="7">
    <location>
        <begin position="1"/>
        <end position="31"/>
    </location>
</feature>
<keyword evidence="4 6" id="KW-0862">Zinc</keyword>
<evidence type="ECO:0000256" key="6">
    <source>
        <dbReference type="RuleBase" id="RU003983"/>
    </source>
</evidence>
<dbReference type="AlphaFoldDB" id="A0A2U8FUU5"/>
<dbReference type="GO" id="GO:0046872">
    <property type="term" value="F:metal ion binding"/>
    <property type="evidence" value="ECO:0007669"/>
    <property type="project" value="UniProtKB-KW"/>
</dbReference>
<dbReference type="Pfam" id="PF01435">
    <property type="entry name" value="Peptidase_M48"/>
    <property type="match status" value="1"/>
</dbReference>
<dbReference type="EMBL" id="CP029210">
    <property type="protein sequence ID" value="AWI54823.1"/>
    <property type="molecule type" value="Genomic_DNA"/>
</dbReference>
<dbReference type="GO" id="GO:0016020">
    <property type="term" value="C:membrane"/>
    <property type="evidence" value="ECO:0007669"/>
    <property type="project" value="TreeGrafter"/>
</dbReference>
<evidence type="ECO:0000256" key="2">
    <source>
        <dbReference type="ARBA" id="ARBA00022723"/>
    </source>
</evidence>
<gene>
    <name evidence="9" type="ORF">DEH84_16400</name>
</gene>
<reference evidence="9 10" key="1">
    <citation type="submission" date="2018-05" db="EMBL/GenBank/DDBJ databases">
        <title>complete genome sequence of Aquabacterium olei NBRC 110486.</title>
        <authorList>
            <person name="Tang B."/>
            <person name="Chang J."/>
            <person name="Zhang L."/>
            <person name="Yang H."/>
        </authorList>
    </citation>
    <scope>NUCLEOTIDE SEQUENCE [LARGE SCALE GENOMIC DNA]</scope>
    <source>
        <strain evidence="9 10">NBRC 110486</strain>
    </source>
</reference>
<dbReference type="CDD" id="cd07331">
    <property type="entry name" value="M48C_Oma1_like"/>
    <property type="match status" value="1"/>
</dbReference>
<feature type="domain" description="Peptidase M48" evidence="8">
    <location>
        <begin position="107"/>
        <end position="267"/>
    </location>
</feature>
<evidence type="ECO:0000259" key="8">
    <source>
        <dbReference type="Pfam" id="PF01435"/>
    </source>
</evidence>
<evidence type="ECO:0000256" key="1">
    <source>
        <dbReference type="ARBA" id="ARBA00022670"/>
    </source>
</evidence>
<dbReference type="Proteomes" id="UP000244892">
    <property type="component" value="Chromosome"/>
</dbReference>
<keyword evidence="1 6" id="KW-0645">Protease</keyword>
<evidence type="ECO:0000256" key="3">
    <source>
        <dbReference type="ARBA" id="ARBA00022801"/>
    </source>
</evidence>
<comment type="cofactor">
    <cofactor evidence="6">
        <name>Zn(2+)</name>
        <dbReference type="ChEBI" id="CHEBI:29105"/>
    </cofactor>
    <text evidence="6">Binds 1 zinc ion per subunit.</text>
</comment>
<dbReference type="KEGG" id="aon:DEH84_16400"/>
<evidence type="ECO:0000256" key="5">
    <source>
        <dbReference type="ARBA" id="ARBA00023049"/>
    </source>
</evidence>
<feature type="chain" id="PRO_5016004371" evidence="7">
    <location>
        <begin position="32"/>
        <end position="326"/>
    </location>
</feature>
<dbReference type="PANTHER" id="PTHR22726">
    <property type="entry name" value="METALLOENDOPEPTIDASE OMA1"/>
    <property type="match status" value="1"/>
</dbReference>
<accession>A0A2U8FUU5</accession>
<dbReference type="PANTHER" id="PTHR22726:SF1">
    <property type="entry name" value="METALLOENDOPEPTIDASE OMA1, MITOCHONDRIAL"/>
    <property type="match status" value="1"/>
</dbReference>
<keyword evidence="7" id="KW-0732">Signal</keyword>
<sequence>MNLSAFLRVRPAALAALGLAAALGFSAPAGAQAQEEGVRSAVGKQSAFARFVPAEDIEAAASQQYAQMASQARQQNALLPDNHPHVVRLRAIAQRIIPYSLEWNSRARDWKWQVIALQSKELNAFCMPGGKIAFYTGIIEQLKLTDDEVAMIMGHEVAHALREHARERMGKTAATKVGANLLSSLLGLGGTGDALLNMGGQLLTLRFSREDESEADLVGMELAARAGYDPRAGVSLWQKMGAAAKGAPPQWLSTHPSGTSRIQEIQASLPRVLPLFERAAKPPRRFDAPLRTGALDPMEALQLGFWGRGEVRLGTVAALGQPHAHD</sequence>
<protein>
    <submittedName>
        <fullName evidence="9">Peptidase M48</fullName>
    </submittedName>
</protein>
<dbReference type="InterPro" id="IPR001915">
    <property type="entry name" value="Peptidase_M48"/>
</dbReference>